<dbReference type="InterPro" id="IPR027275">
    <property type="entry name" value="PRC-brl_dom"/>
</dbReference>
<dbReference type="Pfam" id="PF05239">
    <property type="entry name" value="PRC"/>
    <property type="match status" value="1"/>
</dbReference>
<dbReference type="Gene3D" id="2.30.30.240">
    <property type="entry name" value="PRC-barrel domain"/>
    <property type="match status" value="1"/>
</dbReference>
<reference evidence="4 5" key="1">
    <citation type="submission" date="2020-08" db="EMBL/GenBank/DDBJ databases">
        <title>Genomic Encyclopedia of Type Strains, Phase IV (KMG-IV): sequencing the most valuable type-strain genomes for metagenomic binning, comparative biology and taxonomic classification.</title>
        <authorList>
            <person name="Goeker M."/>
        </authorList>
    </citation>
    <scope>NUCLEOTIDE SEQUENCE [LARGE SCALE GENOMIC DNA]</scope>
    <source>
        <strain evidence="4 5">DSM 25622</strain>
    </source>
</reference>
<dbReference type="PANTHER" id="PTHR36505:SF1">
    <property type="entry name" value="BLR1072 PROTEIN"/>
    <property type="match status" value="1"/>
</dbReference>
<feature type="domain" description="PRC-barrel" evidence="3">
    <location>
        <begin position="41"/>
        <end position="111"/>
    </location>
</feature>
<dbReference type="SUPFAM" id="SSF50346">
    <property type="entry name" value="PRC-barrel domain"/>
    <property type="match status" value="1"/>
</dbReference>
<dbReference type="InterPro" id="IPR011033">
    <property type="entry name" value="PRC_barrel-like_sf"/>
</dbReference>
<protein>
    <submittedName>
        <fullName evidence="4">Sporulation protein YlmC with PRC-barrel domain</fullName>
    </submittedName>
</protein>
<proteinExistence type="predicted"/>
<evidence type="ECO:0000313" key="4">
    <source>
        <dbReference type="EMBL" id="MBB5695204.1"/>
    </source>
</evidence>
<name>A0A840YLG4_9PROT</name>
<dbReference type="PANTHER" id="PTHR36505">
    <property type="entry name" value="BLR1072 PROTEIN"/>
    <property type="match status" value="1"/>
</dbReference>
<accession>A0A840YLG4</accession>
<keyword evidence="2" id="KW-0732">Signal</keyword>
<organism evidence="4 5">
    <name type="scientific">Muricoccus pecuniae</name>
    <dbReference type="NCBI Taxonomy" id="693023"/>
    <lineage>
        <taxon>Bacteria</taxon>
        <taxon>Pseudomonadati</taxon>
        <taxon>Pseudomonadota</taxon>
        <taxon>Alphaproteobacteria</taxon>
        <taxon>Acetobacterales</taxon>
        <taxon>Roseomonadaceae</taxon>
        <taxon>Muricoccus</taxon>
    </lineage>
</organism>
<sequence length="125" mass="13291">MRFIPIAAVLAALAALPAPASAQPAPSQPAQASTSIPAGHVRADELMDRDVYSTDGVEIGEVEDLIIDPAAGRIAMVIIEVENRLGLTQKHVSVPMDRLRVAPGERRVTINMASNEIRSLPGVNY</sequence>
<evidence type="ECO:0000256" key="1">
    <source>
        <dbReference type="SAM" id="MobiDB-lite"/>
    </source>
</evidence>
<gene>
    <name evidence="4" type="ORF">FHS87_003259</name>
</gene>
<dbReference type="EMBL" id="JACIJD010000015">
    <property type="protein sequence ID" value="MBB5695204.1"/>
    <property type="molecule type" value="Genomic_DNA"/>
</dbReference>
<dbReference type="Proteomes" id="UP000580654">
    <property type="component" value="Unassembled WGS sequence"/>
</dbReference>
<feature type="compositionally biased region" description="Low complexity" evidence="1">
    <location>
        <begin position="21"/>
        <end position="38"/>
    </location>
</feature>
<feature type="chain" id="PRO_5033012209" evidence="2">
    <location>
        <begin position="23"/>
        <end position="125"/>
    </location>
</feature>
<dbReference type="RefSeq" id="WP_184520410.1">
    <property type="nucleotide sequence ID" value="NZ_JACIJD010000015.1"/>
</dbReference>
<evidence type="ECO:0000259" key="3">
    <source>
        <dbReference type="Pfam" id="PF05239"/>
    </source>
</evidence>
<comment type="caution">
    <text evidence="4">The sequence shown here is derived from an EMBL/GenBank/DDBJ whole genome shotgun (WGS) entry which is preliminary data.</text>
</comment>
<dbReference type="AlphaFoldDB" id="A0A840YLG4"/>
<keyword evidence="5" id="KW-1185">Reference proteome</keyword>
<evidence type="ECO:0000313" key="5">
    <source>
        <dbReference type="Proteomes" id="UP000580654"/>
    </source>
</evidence>
<feature type="region of interest" description="Disordered" evidence="1">
    <location>
        <begin position="21"/>
        <end position="40"/>
    </location>
</feature>
<evidence type="ECO:0000256" key="2">
    <source>
        <dbReference type="SAM" id="SignalP"/>
    </source>
</evidence>
<feature type="signal peptide" evidence="2">
    <location>
        <begin position="1"/>
        <end position="22"/>
    </location>
</feature>